<evidence type="ECO:0000313" key="3">
    <source>
        <dbReference type="Proteomes" id="UP000325755"/>
    </source>
</evidence>
<dbReference type="OrthoDB" id="541890at2"/>
<keyword evidence="3" id="KW-1185">Reference proteome</keyword>
<dbReference type="KEGG" id="mmob:F6R98_09725"/>
<protein>
    <submittedName>
        <fullName evidence="2">Cupin domain-containing protein</fullName>
    </submittedName>
</protein>
<sequence length="135" mass="14906">MIDKIAKLIIVSFALFRHAAFAAEFSPPGAPTQNLLEHELELHSNKLKTRVVRINLPPGFNSPLYIHEVPGPRYVVKGQVKIEEGAEAHVYGPTGVFWESGRWMRIENVGSEEAELLAVELTPAVAVEAAPVQQK</sequence>
<feature type="signal peptide" evidence="1">
    <location>
        <begin position="1"/>
        <end position="22"/>
    </location>
</feature>
<feature type="chain" id="PRO_5024932432" evidence="1">
    <location>
        <begin position="23"/>
        <end position="135"/>
    </location>
</feature>
<dbReference type="AlphaFoldDB" id="A0A5Q0BM90"/>
<dbReference type="InterPro" id="IPR011051">
    <property type="entry name" value="RmlC_Cupin_sf"/>
</dbReference>
<evidence type="ECO:0000256" key="1">
    <source>
        <dbReference type="SAM" id="SignalP"/>
    </source>
</evidence>
<dbReference type="EMBL" id="CP044205">
    <property type="protein sequence ID" value="QFY42856.1"/>
    <property type="molecule type" value="Genomic_DNA"/>
</dbReference>
<dbReference type="SUPFAM" id="SSF51182">
    <property type="entry name" value="RmlC-like cupins"/>
    <property type="match status" value="1"/>
</dbReference>
<dbReference type="InterPro" id="IPR014710">
    <property type="entry name" value="RmlC-like_jellyroll"/>
</dbReference>
<gene>
    <name evidence="2" type="ORF">F6R98_09725</name>
</gene>
<name>A0A5Q0BM90_9GAMM</name>
<organism evidence="2 3">
    <name type="scientific">Candidatus Methylospira mobilis</name>
    <dbReference type="NCBI Taxonomy" id="1808979"/>
    <lineage>
        <taxon>Bacteria</taxon>
        <taxon>Pseudomonadati</taxon>
        <taxon>Pseudomonadota</taxon>
        <taxon>Gammaproteobacteria</taxon>
        <taxon>Methylococcales</taxon>
        <taxon>Methylococcaceae</taxon>
        <taxon>Candidatus Methylospira</taxon>
    </lineage>
</organism>
<dbReference type="RefSeq" id="WP_153248848.1">
    <property type="nucleotide sequence ID" value="NZ_CP044205.1"/>
</dbReference>
<reference evidence="2 3" key="1">
    <citation type="submission" date="2019-09" db="EMBL/GenBank/DDBJ databases">
        <title>Ecophysiology of the spiral-shaped methanotroph Methylospira mobilis as revealed by the complete genome sequence.</title>
        <authorList>
            <person name="Oshkin I.Y."/>
            <person name="Dedysh S.N."/>
            <person name="Miroshnikov K."/>
            <person name="Danilova O.V."/>
            <person name="Hakobyan A."/>
            <person name="Liesack W."/>
        </authorList>
    </citation>
    <scope>NUCLEOTIDE SEQUENCE [LARGE SCALE GENOMIC DNA]</scope>
    <source>
        <strain evidence="2 3">Shm1</strain>
    </source>
</reference>
<evidence type="ECO:0000313" key="2">
    <source>
        <dbReference type="EMBL" id="QFY42856.1"/>
    </source>
</evidence>
<proteinExistence type="predicted"/>
<dbReference type="InParanoid" id="A0A5Q0BM90"/>
<dbReference type="Gene3D" id="2.60.120.10">
    <property type="entry name" value="Jelly Rolls"/>
    <property type="match status" value="1"/>
</dbReference>
<keyword evidence="1" id="KW-0732">Signal</keyword>
<dbReference type="Proteomes" id="UP000325755">
    <property type="component" value="Chromosome"/>
</dbReference>
<accession>A0A5Q0BM90</accession>